<dbReference type="SUPFAM" id="SSF53474">
    <property type="entry name" value="alpha/beta-Hydrolases"/>
    <property type="match status" value="2"/>
</dbReference>
<accession>A0A7Y0QI31</accession>
<dbReference type="EMBL" id="JABCJJ010000019">
    <property type="protein sequence ID" value="NMR20910.1"/>
    <property type="molecule type" value="Genomic_DNA"/>
</dbReference>
<proteinExistence type="predicted"/>
<dbReference type="AlphaFoldDB" id="A0A7Y0QI31"/>
<dbReference type="InterPro" id="IPR013783">
    <property type="entry name" value="Ig-like_fold"/>
</dbReference>
<dbReference type="InterPro" id="IPR050955">
    <property type="entry name" value="Plant_Biomass_Hydrol_Est"/>
</dbReference>
<dbReference type="InterPro" id="IPR010126">
    <property type="entry name" value="Esterase_phb"/>
</dbReference>
<dbReference type="Pfam" id="PF10503">
    <property type="entry name" value="Esterase_PHB"/>
    <property type="match status" value="1"/>
</dbReference>
<dbReference type="GO" id="GO:0005975">
    <property type="term" value="P:carbohydrate metabolic process"/>
    <property type="evidence" value="ECO:0007669"/>
    <property type="project" value="UniProtKB-ARBA"/>
</dbReference>
<dbReference type="NCBIfam" id="TIGR01840">
    <property type="entry name" value="esterase_phb"/>
    <property type="match status" value="1"/>
</dbReference>
<dbReference type="GO" id="GO:0016787">
    <property type="term" value="F:hydrolase activity"/>
    <property type="evidence" value="ECO:0007669"/>
    <property type="project" value="UniProtKB-KW"/>
</dbReference>
<keyword evidence="5" id="KW-1185">Reference proteome</keyword>
<dbReference type="Gene3D" id="2.60.40.10">
    <property type="entry name" value="Immunoglobulins"/>
    <property type="match status" value="1"/>
</dbReference>
<dbReference type="Gene3D" id="3.40.50.1820">
    <property type="entry name" value="alpha/beta hydrolase"/>
    <property type="match status" value="1"/>
</dbReference>
<feature type="compositionally biased region" description="Low complexity" evidence="3">
    <location>
        <begin position="9"/>
        <end position="20"/>
    </location>
</feature>
<feature type="compositionally biased region" description="Basic and acidic residues" evidence="3">
    <location>
        <begin position="365"/>
        <end position="376"/>
    </location>
</feature>
<dbReference type="PANTHER" id="PTHR43037:SF5">
    <property type="entry name" value="FERULOYL ESTERASE"/>
    <property type="match status" value="1"/>
</dbReference>
<feature type="region of interest" description="Disordered" evidence="3">
    <location>
        <begin position="1"/>
        <end position="20"/>
    </location>
</feature>
<feature type="region of interest" description="Disordered" evidence="3">
    <location>
        <begin position="365"/>
        <end position="391"/>
    </location>
</feature>
<evidence type="ECO:0000256" key="1">
    <source>
        <dbReference type="ARBA" id="ARBA00022729"/>
    </source>
</evidence>
<dbReference type="InterPro" id="IPR029058">
    <property type="entry name" value="AB_hydrolase_fold"/>
</dbReference>
<evidence type="ECO:0000313" key="5">
    <source>
        <dbReference type="Proteomes" id="UP000562124"/>
    </source>
</evidence>
<evidence type="ECO:0000256" key="2">
    <source>
        <dbReference type="ARBA" id="ARBA00022801"/>
    </source>
</evidence>
<keyword evidence="2" id="KW-0378">Hydrolase</keyword>
<name>A0A7Y0QI31_CELFI</name>
<keyword evidence="1" id="KW-0732">Signal</keyword>
<evidence type="ECO:0000256" key="3">
    <source>
        <dbReference type="SAM" id="MobiDB-lite"/>
    </source>
</evidence>
<organism evidence="4 5">
    <name type="scientific">Cellulomonas fimi</name>
    <dbReference type="NCBI Taxonomy" id="1708"/>
    <lineage>
        <taxon>Bacteria</taxon>
        <taxon>Bacillati</taxon>
        <taxon>Actinomycetota</taxon>
        <taxon>Actinomycetes</taxon>
        <taxon>Micrococcales</taxon>
        <taxon>Cellulomonadaceae</taxon>
        <taxon>Cellulomonas</taxon>
    </lineage>
</organism>
<gene>
    <name evidence="4" type="ORF">HIR71_11890</name>
</gene>
<protein>
    <submittedName>
        <fullName evidence="4">PHB depolymerase family esterase</fullName>
    </submittedName>
</protein>
<evidence type="ECO:0000313" key="4">
    <source>
        <dbReference type="EMBL" id="NMR20910.1"/>
    </source>
</evidence>
<sequence length="529" mass="53569">MSRARARATTRSSSARASSARASSSRALSARALSALGAALALALVPAALAPAAALACPPGFETLPGCGGAGGGSAAGWSSESTAGMNVKLYVPRSAPVLDGQRALMITLHGCIQTASALATSGNWTATADAYGMVVAAPDAPNGGVIAGCWDYYDTNHSSSNPSRHDDNLIQLAETLIGRSELTIDPDQVYVSGLSSGGGQAMVMGCLRPDLFAGMGLNAGPTVGTTSGQIGSVASDLAKGRRTCTTFAGSNASDFSTQLTSVVYGDNDTVVAPGYNRLNAEIMASIYGASSKSSFSLSSLAGNNTAGSGTLYEDALGSRVSLIQNTGLGHNWPAGAGTGGSYISADSIDYPAYLTDFFFDNNRRVDGDRPEDKEAPTVSVTSPADGATVTGDVDVTATASDDVGVTRVELLVDGVVRATDSTAPYAFTWDTAGNGGTRTVAARAYDAAGKSATSTVTVTVDGPVTPQSYCGTATNAEHKAAGRAISYGVHPYNPYYAVGSQAYLGQGDATRSTLKETTEGSYSVVTAC</sequence>
<comment type="caution">
    <text evidence="4">The sequence shown here is derived from an EMBL/GenBank/DDBJ whole genome shotgun (WGS) entry which is preliminary data.</text>
</comment>
<reference evidence="4 5" key="1">
    <citation type="submission" date="2020-04" db="EMBL/GenBank/DDBJ databases">
        <title>Sequencing and Assembly of C. fimi.</title>
        <authorList>
            <person name="Ramsey A.R."/>
        </authorList>
    </citation>
    <scope>NUCLEOTIDE SEQUENCE [LARGE SCALE GENOMIC DNA]</scope>
    <source>
        <strain evidence="4 5">SB</strain>
    </source>
</reference>
<dbReference type="Proteomes" id="UP000562124">
    <property type="component" value="Unassembled WGS sequence"/>
</dbReference>
<dbReference type="PANTHER" id="PTHR43037">
    <property type="entry name" value="UNNAMED PRODUCT-RELATED"/>
    <property type="match status" value="1"/>
</dbReference>
<dbReference type="GO" id="GO:0005576">
    <property type="term" value="C:extracellular region"/>
    <property type="evidence" value="ECO:0007669"/>
    <property type="project" value="InterPro"/>
</dbReference>
<dbReference type="Pfam" id="PF17957">
    <property type="entry name" value="Big_7"/>
    <property type="match status" value="1"/>
</dbReference>